<dbReference type="PANTHER" id="PTHR10742:SF410">
    <property type="entry name" value="LYSINE-SPECIFIC HISTONE DEMETHYLASE 2"/>
    <property type="match status" value="1"/>
</dbReference>
<reference evidence="3 4" key="1">
    <citation type="submission" date="2023-08" db="EMBL/GenBank/DDBJ databases">
        <title>Black Yeasts Isolated from many extreme environments.</title>
        <authorList>
            <person name="Coleine C."/>
            <person name="Stajich J.E."/>
            <person name="Selbmann L."/>
        </authorList>
    </citation>
    <scope>NUCLEOTIDE SEQUENCE [LARGE SCALE GENOMIC DNA]</scope>
    <source>
        <strain evidence="3 4">CCFEE 5935</strain>
    </source>
</reference>
<dbReference type="PROSITE" id="PS51257">
    <property type="entry name" value="PROKAR_LIPOPROTEIN"/>
    <property type="match status" value="1"/>
</dbReference>
<feature type="region of interest" description="Disordered" evidence="1">
    <location>
        <begin position="100"/>
        <end position="143"/>
    </location>
</feature>
<dbReference type="Pfam" id="PF01593">
    <property type="entry name" value="Amino_oxidase"/>
    <property type="match status" value="1"/>
</dbReference>
<dbReference type="SUPFAM" id="SSF51905">
    <property type="entry name" value="FAD/NAD(P)-binding domain"/>
    <property type="match status" value="1"/>
</dbReference>
<dbReference type="AlphaFoldDB" id="A0AAV9P2J4"/>
<sequence>MSCATKQNNSHSYDTIIIGAGVSGLACAARLFQHQARTKSNRSILVLEARDRIGGRVGSVRVNGCRLDTGANWIHGIGTKERPNPLMDILPKKRVKQLSGSVAFKPPPPPQDGKRDEDGWELVNPPAETGTPEPASAKDDDRVIPPEIAGDLMGTMWMLFDSLHETANSTSADKAKSITMLKAIADLEVFQNAFNEVPESYHEALRAMPQFIENMEAAPLVAQSAETDTDAPGMGLLEYAIDDFDGDQVFVQDGYTAVVEDLAKGVVDSGLVELGAEIESIRWDKSPLTVSIKDRSTFEAKNVVCTLPLGVLKDRHATIFDPPLPKEKRESIESLGFGTLDKVFLVYDRAWWTEGPFNKIIGKGVVRPPTESESTVDTSAKEPDILMGYTHDLAGLAIHPNGKSEPGMRNLSLINLHSLTGFPVLSCFVSCGNARHIESLSDSKAQALLHDNLTTWFGREIPKPAGVHVTRWADDPFSQGSYSHMITGRSETKHRVDFQKAIDVDEISRLGFAGEHTSKTHFATVHGALISGWREADAIIEGWEKGLSIVDGLDV</sequence>
<accession>A0AAV9P2J4</accession>
<organism evidence="3 4">
    <name type="scientific">Saxophila tyrrhenica</name>
    <dbReference type="NCBI Taxonomy" id="1690608"/>
    <lineage>
        <taxon>Eukaryota</taxon>
        <taxon>Fungi</taxon>
        <taxon>Dikarya</taxon>
        <taxon>Ascomycota</taxon>
        <taxon>Pezizomycotina</taxon>
        <taxon>Dothideomycetes</taxon>
        <taxon>Dothideomycetidae</taxon>
        <taxon>Mycosphaerellales</taxon>
        <taxon>Extremaceae</taxon>
        <taxon>Saxophila</taxon>
    </lineage>
</organism>
<dbReference type="GeneID" id="89928939"/>
<dbReference type="PANTHER" id="PTHR10742">
    <property type="entry name" value="FLAVIN MONOAMINE OXIDASE"/>
    <property type="match status" value="1"/>
</dbReference>
<dbReference type="Pfam" id="PF13450">
    <property type="entry name" value="NAD_binding_8"/>
    <property type="match status" value="1"/>
</dbReference>
<evidence type="ECO:0000259" key="2">
    <source>
        <dbReference type="Pfam" id="PF01593"/>
    </source>
</evidence>
<dbReference type="InterPro" id="IPR002937">
    <property type="entry name" value="Amino_oxidase"/>
</dbReference>
<proteinExistence type="predicted"/>
<dbReference type="SUPFAM" id="SSF54373">
    <property type="entry name" value="FAD-linked reductases, C-terminal domain"/>
    <property type="match status" value="1"/>
</dbReference>
<dbReference type="Proteomes" id="UP001337655">
    <property type="component" value="Unassembled WGS sequence"/>
</dbReference>
<dbReference type="InterPro" id="IPR050281">
    <property type="entry name" value="Flavin_monoamine_oxidase"/>
</dbReference>
<feature type="domain" description="Amine oxidase" evidence="2">
    <location>
        <begin position="239"/>
        <end position="540"/>
    </location>
</feature>
<dbReference type="GO" id="GO:0016491">
    <property type="term" value="F:oxidoreductase activity"/>
    <property type="evidence" value="ECO:0007669"/>
    <property type="project" value="InterPro"/>
</dbReference>
<evidence type="ECO:0000313" key="3">
    <source>
        <dbReference type="EMBL" id="KAK5166874.1"/>
    </source>
</evidence>
<name>A0AAV9P2J4_9PEZI</name>
<protein>
    <recommendedName>
        <fullName evidence="2">Amine oxidase domain-containing protein</fullName>
    </recommendedName>
</protein>
<comment type="caution">
    <text evidence="3">The sequence shown here is derived from an EMBL/GenBank/DDBJ whole genome shotgun (WGS) entry which is preliminary data.</text>
</comment>
<dbReference type="RefSeq" id="XP_064656682.1">
    <property type="nucleotide sequence ID" value="XM_064804840.1"/>
</dbReference>
<gene>
    <name evidence="3" type="ORF">LTR77_007603</name>
</gene>
<dbReference type="Gene3D" id="3.90.660.10">
    <property type="match status" value="1"/>
</dbReference>
<dbReference type="Gene3D" id="3.50.50.60">
    <property type="entry name" value="FAD/NAD(P)-binding domain"/>
    <property type="match status" value="1"/>
</dbReference>
<evidence type="ECO:0000256" key="1">
    <source>
        <dbReference type="SAM" id="MobiDB-lite"/>
    </source>
</evidence>
<dbReference type="InterPro" id="IPR036188">
    <property type="entry name" value="FAD/NAD-bd_sf"/>
</dbReference>
<evidence type="ECO:0000313" key="4">
    <source>
        <dbReference type="Proteomes" id="UP001337655"/>
    </source>
</evidence>
<dbReference type="EMBL" id="JAVRRT010000012">
    <property type="protein sequence ID" value="KAK5166874.1"/>
    <property type="molecule type" value="Genomic_DNA"/>
</dbReference>
<keyword evidence="4" id="KW-1185">Reference proteome</keyword>